<dbReference type="Gene3D" id="3.50.7.10">
    <property type="entry name" value="GroEL"/>
    <property type="match status" value="1"/>
</dbReference>
<dbReference type="Gene3D" id="1.10.560.10">
    <property type="entry name" value="GroEL-like equatorial domain"/>
    <property type="match status" value="1"/>
</dbReference>
<feature type="compositionally biased region" description="Basic and acidic residues" evidence="10">
    <location>
        <begin position="14"/>
        <end position="25"/>
    </location>
</feature>
<dbReference type="GO" id="GO:0016887">
    <property type="term" value="F:ATP hydrolysis activity"/>
    <property type="evidence" value="ECO:0007669"/>
    <property type="project" value="InterPro"/>
</dbReference>
<dbReference type="Proteomes" id="UP000013827">
    <property type="component" value="Unassembled WGS sequence"/>
</dbReference>
<evidence type="ECO:0000256" key="7">
    <source>
        <dbReference type="ARBA" id="ARBA00023186"/>
    </source>
</evidence>
<dbReference type="InterPro" id="IPR027409">
    <property type="entry name" value="GroEL-like_apical_dom_sf"/>
</dbReference>
<dbReference type="FunFam" id="3.50.7.10:FF:000010">
    <property type="entry name" value="T-complex protein 1 subunit delta"/>
    <property type="match status" value="1"/>
</dbReference>
<evidence type="ECO:0000256" key="5">
    <source>
        <dbReference type="ARBA" id="ARBA00022741"/>
    </source>
</evidence>
<dbReference type="GO" id="GO:0005737">
    <property type="term" value="C:cytoplasm"/>
    <property type="evidence" value="ECO:0007669"/>
    <property type="project" value="UniProtKB-SubCell"/>
</dbReference>
<evidence type="ECO:0000256" key="6">
    <source>
        <dbReference type="ARBA" id="ARBA00022840"/>
    </source>
</evidence>
<protein>
    <recommendedName>
        <fullName evidence="3 9">T-complex protein 1 subunit delta</fullName>
    </recommendedName>
</protein>
<dbReference type="GO" id="GO:0005524">
    <property type="term" value="F:ATP binding"/>
    <property type="evidence" value="ECO:0007669"/>
    <property type="project" value="UniProtKB-KW"/>
</dbReference>
<dbReference type="PROSITE" id="PS00750">
    <property type="entry name" value="TCP1_1"/>
    <property type="match status" value="1"/>
</dbReference>
<dbReference type="PaxDb" id="2903-EOD26391"/>
<dbReference type="eggNOG" id="KOG0358">
    <property type="taxonomic scope" value="Eukaryota"/>
</dbReference>
<dbReference type="Gene3D" id="3.30.260.10">
    <property type="entry name" value="TCP-1-like chaperonin intermediate domain"/>
    <property type="match status" value="1"/>
</dbReference>
<sequence length="553" mass="59180">MPPSAASGPGQTRKASDRAQEKGVRESNIVAAKSVADAVRTSLGPRGMDKMISSAGGDVVITNDGATILKQMEASRAYSRLRTIPALPHPGAPLSPAKQVAHPTAKMLVDLSKSQDVEAGDGTTTVTAEILLKKGIHPTVISESFLLAAKKSEEILQAMSIPVDLGDREQLIKAAATSLNSKVISNNSSLLAPLAVDALLSVIDPATATNVDLRDIATVKKLGGTIDDTELVNGLVFTQKVSHAAGGPTKVTGAKIGLIQFCLSAPKTDIEQNVTVSDYTQMDRILKEERKYILDMCKKVQKSGCNVLLIQKSILRDAVNDLSLHFLAKMKILVVKDIERDDVEFICKTCGCLPIANIDTFHPEKLGRAELVHEVSTGDGKIVRVTGVPNEGKTASNNLVLDESERSLHDALCVLRCLVKKRFLTPGGGAPEMRLSYELSKWADSLLGARPPPLPAARAPGRSPPPPRRRHALVVPYTLAENAGLDAIHVVTELRNKHAEGEKAAGINVRKGKVTNILEENVLVPLLVHTSAVSLATECVRLILKIDDIVITR</sequence>
<keyword evidence="7 8" id="KW-0143">Chaperone</keyword>
<evidence type="ECO:0000256" key="4">
    <source>
        <dbReference type="ARBA" id="ARBA00022490"/>
    </source>
</evidence>
<keyword evidence="6 8" id="KW-0067">ATP-binding</keyword>
<dbReference type="SUPFAM" id="SSF48592">
    <property type="entry name" value="GroEL equatorial domain-like"/>
    <property type="match status" value="1"/>
</dbReference>
<keyword evidence="5 8" id="KW-0547">Nucleotide-binding</keyword>
<dbReference type="GO" id="GO:0140662">
    <property type="term" value="F:ATP-dependent protein folding chaperone"/>
    <property type="evidence" value="ECO:0007669"/>
    <property type="project" value="InterPro"/>
</dbReference>
<dbReference type="PRINTS" id="PR00304">
    <property type="entry name" value="TCOMPLEXTCP1"/>
</dbReference>
<dbReference type="EnsemblProtists" id="EOD26391">
    <property type="protein sequence ID" value="EOD26391"/>
    <property type="gene ID" value="EMIHUDRAFT_463324"/>
</dbReference>
<dbReference type="InterPro" id="IPR002423">
    <property type="entry name" value="Cpn60/GroEL/TCP-1"/>
</dbReference>
<keyword evidence="12" id="KW-1185">Reference proteome</keyword>
<dbReference type="InterPro" id="IPR027413">
    <property type="entry name" value="GROEL-like_equatorial_sf"/>
</dbReference>
<dbReference type="InterPro" id="IPR002194">
    <property type="entry name" value="Chaperonin_TCP-1_CS"/>
</dbReference>
<evidence type="ECO:0000256" key="3">
    <source>
        <dbReference type="ARBA" id="ARBA00016107"/>
    </source>
</evidence>
<proteinExistence type="inferred from homology"/>
<evidence type="ECO:0000256" key="9">
    <source>
        <dbReference type="RuleBase" id="RU004192"/>
    </source>
</evidence>
<dbReference type="GeneID" id="17271937"/>
<name>A0A0D3JSA6_EMIH1</name>
<evidence type="ECO:0000256" key="2">
    <source>
        <dbReference type="ARBA" id="ARBA00008020"/>
    </source>
</evidence>
<dbReference type="InterPro" id="IPR017998">
    <property type="entry name" value="Chaperone_TCP-1"/>
</dbReference>
<dbReference type="STRING" id="2903.R1ETU1"/>
<keyword evidence="4" id="KW-0963">Cytoplasm</keyword>
<organism evidence="11 12">
    <name type="scientific">Emiliania huxleyi (strain CCMP1516)</name>
    <dbReference type="NCBI Taxonomy" id="280463"/>
    <lineage>
        <taxon>Eukaryota</taxon>
        <taxon>Haptista</taxon>
        <taxon>Haptophyta</taxon>
        <taxon>Prymnesiophyceae</taxon>
        <taxon>Isochrysidales</taxon>
        <taxon>Noelaerhabdaceae</taxon>
        <taxon>Emiliania</taxon>
    </lineage>
</organism>
<comment type="similarity">
    <text evidence="2 8">Belongs to the TCP-1 chaperonin family.</text>
</comment>
<dbReference type="HOGENOM" id="CLU_008891_9_1_1"/>
<evidence type="ECO:0000256" key="10">
    <source>
        <dbReference type="SAM" id="MobiDB-lite"/>
    </source>
</evidence>
<dbReference type="GO" id="GO:0051082">
    <property type="term" value="F:unfolded protein binding"/>
    <property type="evidence" value="ECO:0007669"/>
    <property type="project" value="InterPro"/>
</dbReference>
<reference evidence="11" key="2">
    <citation type="submission" date="2024-10" db="UniProtKB">
        <authorList>
            <consortium name="EnsemblProtists"/>
        </authorList>
    </citation>
    <scope>IDENTIFICATION</scope>
</reference>
<evidence type="ECO:0000256" key="8">
    <source>
        <dbReference type="RuleBase" id="RU004187"/>
    </source>
</evidence>
<dbReference type="OMA" id="HPAANMI"/>
<dbReference type="RefSeq" id="XP_005778820.1">
    <property type="nucleotide sequence ID" value="XM_005778763.1"/>
</dbReference>
<feature type="region of interest" description="Disordered" evidence="10">
    <location>
        <begin position="1"/>
        <end position="26"/>
    </location>
</feature>
<accession>A0A0D3JSA6</accession>
<reference evidence="12" key="1">
    <citation type="journal article" date="2013" name="Nature">
        <title>Pan genome of the phytoplankton Emiliania underpins its global distribution.</title>
        <authorList>
            <person name="Read B.A."/>
            <person name="Kegel J."/>
            <person name="Klute M.J."/>
            <person name="Kuo A."/>
            <person name="Lefebvre S.C."/>
            <person name="Maumus F."/>
            <person name="Mayer C."/>
            <person name="Miller J."/>
            <person name="Monier A."/>
            <person name="Salamov A."/>
            <person name="Young J."/>
            <person name="Aguilar M."/>
            <person name="Claverie J.M."/>
            <person name="Frickenhaus S."/>
            <person name="Gonzalez K."/>
            <person name="Herman E.K."/>
            <person name="Lin Y.C."/>
            <person name="Napier J."/>
            <person name="Ogata H."/>
            <person name="Sarno A.F."/>
            <person name="Shmutz J."/>
            <person name="Schroeder D."/>
            <person name="de Vargas C."/>
            <person name="Verret F."/>
            <person name="von Dassow P."/>
            <person name="Valentin K."/>
            <person name="Van de Peer Y."/>
            <person name="Wheeler G."/>
            <person name="Dacks J.B."/>
            <person name="Delwiche C.F."/>
            <person name="Dyhrman S.T."/>
            <person name="Glockner G."/>
            <person name="John U."/>
            <person name="Richards T."/>
            <person name="Worden A.Z."/>
            <person name="Zhang X."/>
            <person name="Grigoriev I.V."/>
            <person name="Allen A.E."/>
            <person name="Bidle K."/>
            <person name="Borodovsky M."/>
            <person name="Bowler C."/>
            <person name="Brownlee C."/>
            <person name="Cock J.M."/>
            <person name="Elias M."/>
            <person name="Gladyshev V.N."/>
            <person name="Groth M."/>
            <person name="Guda C."/>
            <person name="Hadaegh A."/>
            <person name="Iglesias-Rodriguez M.D."/>
            <person name="Jenkins J."/>
            <person name="Jones B.M."/>
            <person name="Lawson T."/>
            <person name="Leese F."/>
            <person name="Lindquist E."/>
            <person name="Lobanov A."/>
            <person name="Lomsadze A."/>
            <person name="Malik S.B."/>
            <person name="Marsh M.E."/>
            <person name="Mackinder L."/>
            <person name="Mock T."/>
            <person name="Mueller-Roeber B."/>
            <person name="Pagarete A."/>
            <person name="Parker M."/>
            <person name="Probert I."/>
            <person name="Quesneville H."/>
            <person name="Raines C."/>
            <person name="Rensing S.A."/>
            <person name="Riano-Pachon D.M."/>
            <person name="Richier S."/>
            <person name="Rokitta S."/>
            <person name="Shiraiwa Y."/>
            <person name="Soanes D.M."/>
            <person name="van der Giezen M."/>
            <person name="Wahlund T.M."/>
            <person name="Williams B."/>
            <person name="Wilson W."/>
            <person name="Wolfe G."/>
            <person name="Wurch L.L."/>
        </authorList>
    </citation>
    <scope>NUCLEOTIDE SEQUENCE</scope>
</reference>
<evidence type="ECO:0000313" key="12">
    <source>
        <dbReference type="Proteomes" id="UP000013827"/>
    </source>
</evidence>
<evidence type="ECO:0000256" key="1">
    <source>
        <dbReference type="ARBA" id="ARBA00004496"/>
    </source>
</evidence>
<dbReference type="CDD" id="cd03338">
    <property type="entry name" value="TCP1_delta"/>
    <property type="match status" value="1"/>
</dbReference>
<dbReference type="Pfam" id="PF00118">
    <property type="entry name" value="Cpn60_TCP1"/>
    <property type="match status" value="2"/>
</dbReference>
<dbReference type="KEGG" id="ehx:EMIHUDRAFT_463324"/>
<dbReference type="SUPFAM" id="SSF54849">
    <property type="entry name" value="GroEL-intermediate domain like"/>
    <property type="match status" value="1"/>
</dbReference>
<dbReference type="PANTHER" id="PTHR11353">
    <property type="entry name" value="CHAPERONIN"/>
    <property type="match status" value="1"/>
</dbReference>
<evidence type="ECO:0000313" key="11">
    <source>
        <dbReference type="EnsemblProtists" id="EOD26391"/>
    </source>
</evidence>
<comment type="subcellular location">
    <subcellularLocation>
        <location evidence="1">Cytoplasm</location>
    </subcellularLocation>
</comment>
<dbReference type="PROSITE" id="PS00995">
    <property type="entry name" value="TCP1_3"/>
    <property type="match status" value="1"/>
</dbReference>
<dbReference type="InterPro" id="IPR012717">
    <property type="entry name" value="Chap_CCT_delta"/>
</dbReference>
<dbReference type="InterPro" id="IPR027410">
    <property type="entry name" value="TCP-1-like_intermed_sf"/>
</dbReference>
<dbReference type="SUPFAM" id="SSF52029">
    <property type="entry name" value="GroEL apical domain-like"/>
    <property type="match status" value="1"/>
</dbReference>
<dbReference type="AlphaFoldDB" id="A0A0D3JSA6"/>